<keyword evidence="1" id="KW-0472">Membrane</keyword>
<reference evidence="2 3" key="1">
    <citation type="submission" date="2018-12" db="EMBL/GenBank/DDBJ databases">
        <authorList>
            <consortium name="Pathogen Informatics"/>
        </authorList>
    </citation>
    <scope>NUCLEOTIDE SEQUENCE [LARGE SCALE GENOMIC DNA]</scope>
    <source>
        <strain evidence="2 3">NCTC12871</strain>
    </source>
</reference>
<dbReference type="PANTHER" id="PTHR39174">
    <property type="entry name" value="INNER MEMBRANE PROTEIN-RELATED"/>
    <property type="match status" value="1"/>
</dbReference>
<feature type="transmembrane region" description="Helical" evidence="1">
    <location>
        <begin position="47"/>
        <end position="71"/>
    </location>
</feature>
<proteinExistence type="predicted"/>
<keyword evidence="1" id="KW-0812">Transmembrane</keyword>
<accession>A0A448TVK2</accession>
<keyword evidence="1" id="KW-1133">Transmembrane helix</keyword>
<evidence type="ECO:0000313" key="2">
    <source>
        <dbReference type="EMBL" id="VEJ09953.1"/>
    </source>
</evidence>
<dbReference type="InterPro" id="IPR010398">
    <property type="entry name" value="DUF997"/>
</dbReference>
<feature type="transmembrane region" description="Helical" evidence="1">
    <location>
        <begin position="16"/>
        <end position="35"/>
    </location>
</feature>
<gene>
    <name evidence="2" type="ORF">NCTC12871_01442</name>
</gene>
<name>A0A448TVK2_9PAST</name>
<evidence type="ECO:0000313" key="3">
    <source>
        <dbReference type="Proteomes" id="UP000279799"/>
    </source>
</evidence>
<dbReference type="PANTHER" id="PTHR39174:SF1">
    <property type="entry name" value="INNER MEMBRANE PROTEIN"/>
    <property type="match status" value="1"/>
</dbReference>
<dbReference type="KEGG" id="adp:NCTC12871_01442"/>
<dbReference type="OrthoDB" id="7062456at2"/>
<protein>
    <submittedName>
        <fullName evidence="2">Predicted membrane protein</fullName>
    </submittedName>
</protein>
<evidence type="ECO:0000256" key="1">
    <source>
        <dbReference type="SAM" id="Phobius"/>
    </source>
</evidence>
<dbReference type="EMBL" id="LR134510">
    <property type="protein sequence ID" value="VEJ09953.1"/>
    <property type="molecule type" value="Genomic_DNA"/>
</dbReference>
<dbReference type="RefSeq" id="WP_126600296.1">
    <property type="nucleotide sequence ID" value="NZ_LR134510.1"/>
</dbReference>
<sequence length="93" mass="10677">MSVKNPLKQATKEARLAFGLTVFYLCGWCLCAYFAPQQTGLLGFPLWFELACFYLPILFIIVTAVVIHFFFKDIELNNDCTDESKESENHKCN</sequence>
<dbReference type="Proteomes" id="UP000279799">
    <property type="component" value="Chromosome"/>
</dbReference>
<keyword evidence="3" id="KW-1185">Reference proteome</keyword>
<dbReference type="Pfam" id="PF06196">
    <property type="entry name" value="DUF997"/>
    <property type="match status" value="1"/>
</dbReference>
<organism evidence="2 3">
    <name type="scientific">Actinobacillus delphinicola</name>
    <dbReference type="NCBI Taxonomy" id="51161"/>
    <lineage>
        <taxon>Bacteria</taxon>
        <taxon>Pseudomonadati</taxon>
        <taxon>Pseudomonadota</taxon>
        <taxon>Gammaproteobacteria</taxon>
        <taxon>Pasteurellales</taxon>
        <taxon>Pasteurellaceae</taxon>
        <taxon>Actinobacillus</taxon>
    </lineage>
</organism>
<dbReference type="AlphaFoldDB" id="A0A448TVK2"/>